<comment type="similarity">
    <text evidence="5">Belongs to the class-II pyridoxal-phosphate-dependent aminotransferase family.</text>
</comment>
<reference evidence="8 9" key="1">
    <citation type="submission" date="2015-10" db="EMBL/GenBank/DDBJ databases">
        <title>Metagenome-Assembled Genomes uncover a global brackish microbiome.</title>
        <authorList>
            <person name="Hugerth L.W."/>
            <person name="Larsson J."/>
            <person name="Alneberg J."/>
            <person name="Lindh M.V."/>
            <person name="Legrand C."/>
            <person name="Pinhassi J."/>
            <person name="Andersson A.F."/>
        </authorList>
    </citation>
    <scope>NUCLEOTIDE SEQUENCE [LARGE SCALE GENOMIC DNA]</scope>
    <source>
        <strain evidence="8">BACL6 MAG-120924-bin43</strain>
    </source>
</reference>
<protein>
    <recommendedName>
        <fullName evidence="7">Aminotransferase class I/classII large domain-containing protein</fullName>
    </recommendedName>
</protein>
<dbReference type="PANTHER" id="PTHR43643">
    <property type="entry name" value="HISTIDINOL-PHOSPHATE AMINOTRANSFERASE 2"/>
    <property type="match status" value="1"/>
</dbReference>
<evidence type="ECO:0000256" key="2">
    <source>
        <dbReference type="ARBA" id="ARBA00022576"/>
    </source>
</evidence>
<comment type="cofactor">
    <cofactor evidence="1 5">
        <name>pyridoxal 5'-phosphate</name>
        <dbReference type="ChEBI" id="CHEBI:597326"/>
    </cofactor>
</comment>
<dbReference type="Gene3D" id="3.90.1150.10">
    <property type="entry name" value="Aspartate Aminotransferase, domain 1"/>
    <property type="match status" value="1"/>
</dbReference>
<keyword evidence="3" id="KW-0808">Transferase</keyword>
<evidence type="ECO:0000256" key="1">
    <source>
        <dbReference type="ARBA" id="ARBA00001933"/>
    </source>
</evidence>
<evidence type="ECO:0000256" key="6">
    <source>
        <dbReference type="SAM" id="MobiDB-lite"/>
    </source>
</evidence>
<evidence type="ECO:0000259" key="7">
    <source>
        <dbReference type="Pfam" id="PF00155"/>
    </source>
</evidence>
<dbReference type="InterPro" id="IPR015421">
    <property type="entry name" value="PyrdxlP-dep_Trfase_major"/>
</dbReference>
<keyword evidence="2" id="KW-0032">Aminotransferase</keyword>
<dbReference type="InterPro" id="IPR015424">
    <property type="entry name" value="PyrdxlP-dep_Trfase"/>
</dbReference>
<evidence type="ECO:0000313" key="8">
    <source>
        <dbReference type="EMBL" id="KRO46351.1"/>
    </source>
</evidence>
<gene>
    <name evidence="8" type="ORF">ABR75_01100</name>
</gene>
<keyword evidence="4 5" id="KW-0663">Pyridoxal phosphate</keyword>
<dbReference type="Gene3D" id="3.40.640.10">
    <property type="entry name" value="Type I PLP-dependent aspartate aminotransferase-like (Major domain)"/>
    <property type="match status" value="1"/>
</dbReference>
<dbReference type="Pfam" id="PF00155">
    <property type="entry name" value="Aminotran_1_2"/>
    <property type="match status" value="1"/>
</dbReference>
<dbReference type="InterPro" id="IPR004839">
    <property type="entry name" value="Aminotransferase_I/II_large"/>
</dbReference>
<dbReference type="EMBL" id="LIBJ01000309">
    <property type="protein sequence ID" value="KRO46351.1"/>
    <property type="molecule type" value="Genomic_DNA"/>
</dbReference>
<accession>A0A0R2Q7N5</accession>
<evidence type="ECO:0000256" key="3">
    <source>
        <dbReference type="ARBA" id="ARBA00022679"/>
    </source>
</evidence>
<dbReference type="Proteomes" id="UP000051017">
    <property type="component" value="Unassembled WGS sequence"/>
</dbReference>
<dbReference type="SUPFAM" id="SSF53383">
    <property type="entry name" value="PLP-dependent transferases"/>
    <property type="match status" value="1"/>
</dbReference>
<dbReference type="PROSITE" id="PS00599">
    <property type="entry name" value="AA_TRANSFER_CLASS_2"/>
    <property type="match status" value="1"/>
</dbReference>
<dbReference type="GO" id="GO:0008483">
    <property type="term" value="F:transaminase activity"/>
    <property type="evidence" value="ECO:0007669"/>
    <property type="project" value="UniProtKB-KW"/>
</dbReference>
<evidence type="ECO:0000256" key="4">
    <source>
        <dbReference type="ARBA" id="ARBA00022898"/>
    </source>
</evidence>
<dbReference type="InterPro" id="IPR015422">
    <property type="entry name" value="PyrdxlP-dep_Trfase_small"/>
</dbReference>
<name>A0A0R2Q7N5_9ACTN</name>
<feature type="domain" description="Aminotransferase class I/classII large" evidence="7">
    <location>
        <begin position="24"/>
        <end position="297"/>
    </location>
</feature>
<dbReference type="PANTHER" id="PTHR43643:SF3">
    <property type="entry name" value="HISTIDINOL-PHOSPHATE AMINOTRANSFERASE"/>
    <property type="match status" value="1"/>
</dbReference>
<comment type="caution">
    <text evidence="8">The sequence shown here is derived from an EMBL/GenBank/DDBJ whole genome shotgun (WGS) entry which is preliminary data.</text>
</comment>
<dbReference type="InterPro" id="IPR050106">
    <property type="entry name" value="HistidinolP_aminotransfase"/>
</dbReference>
<dbReference type="AlphaFoldDB" id="A0A0R2Q7N5"/>
<organism evidence="8 9">
    <name type="scientific">Acidimicrobiia bacterium BACL6 MAG-120924-bin43</name>
    <dbReference type="NCBI Taxonomy" id="1655583"/>
    <lineage>
        <taxon>Bacteria</taxon>
        <taxon>Bacillati</taxon>
        <taxon>Actinomycetota</taxon>
        <taxon>Acidimicrobiia</taxon>
        <taxon>acIV cluster</taxon>
    </lineage>
</organism>
<sequence length="318" mass="35293">MIVPKQSVRNMRPYSPPTQGRGGKIRLDFNENTVGCSPRVLAAVTQALTEENVAMYPEYSEARTEIAKFLGVADDQLTFTNGTDEAIQLLINTFFEPGDELVTLSPSYAMYRFYAEVAGVRVTEVAYQIEDDLVFPLQSLTKMITSTTRGVFIANPNNPTGRAISVDDVVTILEHSPRTIFLLDEAYVEFSQISVLPLLDRYPNLFISRTFSKAFGMAGLRCGCLVSSAENIAWARRAQSPYSVNALAVAAACAAVGDIEFVANYVHEVVNARQMVQDALTRYGLRWFLSDGNFFHFCVNHRWWNGFNAIAPVRGGAE</sequence>
<feature type="region of interest" description="Disordered" evidence="6">
    <location>
        <begin position="1"/>
        <end position="22"/>
    </location>
</feature>
<dbReference type="GO" id="GO:0030170">
    <property type="term" value="F:pyridoxal phosphate binding"/>
    <property type="evidence" value="ECO:0007669"/>
    <property type="project" value="InterPro"/>
</dbReference>
<proteinExistence type="inferred from homology"/>
<evidence type="ECO:0000313" key="9">
    <source>
        <dbReference type="Proteomes" id="UP000051017"/>
    </source>
</evidence>
<evidence type="ECO:0000256" key="5">
    <source>
        <dbReference type="RuleBase" id="RU003693"/>
    </source>
</evidence>
<dbReference type="CDD" id="cd00609">
    <property type="entry name" value="AAT_like"/>
    <property type="match status" value="1"/>
</dbReference>
<dbReference type="InterPro" id="IPR001917">
    <property type="entry name" value="Aminotrans_II_pyridoxalP_BS"/>
</dbReference>